<name>A0A645BLG9_9ZZZZ</name>
<accession>A0A645BLG9</accession>
<proteinExistence type="predicted"/>
<reference evidence="1" key="1">
    <citation type="submission" date="2019-08" db="EMBL/GenBank/DDBJ databases">
        <authorList>
            <person name="Kucharzyk K."/>
            <person name="Murdoch R.W."/>
            <person name="Higgins S."/>
            <person name="Loffler F."/>
        </authorList>
    </citation>
    <scope>NUCLEOTIDE SEQUENCE</scope>
</reference>
<comment type="caution">
    <text evidence="1">The sequence shown here is derived from an EMBL/GenBank/DDBJ whole genome shotgun (WGS) entry which is preliminary data.</text>
</comment>
<organism evidence="1">
    <name type="scientific">bioreactor metagenome</name>
    <dbReference type="NCBI Taxonomy" id="1076179"/>
    <lineage>
        <taxon>unclassified sequences</taxon>
        <taxon>metagenomes</taxon>
        <taxon>ecological metagenomes</taxon>
    </lineage>
</organism>
<gene>
    <name evidence="1" type="ORF">SDC9_113082</name>
</gene>
<dbReference type="EMBL" id="VSSQ01020930">
    <property type="protein sequence ID" value="MPM66175.1"/>
    <property type="molecule type" value="Genomic_DNA"/>
</dbReference>
<sequence length="56" mass="6191">MNMSKGLKEIIIVQTESTAGGGELHQINLIFVDQSGHFPGHEHFLLITHDNGFPMC</sequence>
<protein>
    <submittedName>
        <fullName evidence="1">Uncharacterized protein</fullName>
    </submittedName>
</protein>
<dbReference type="AlphaFoldDB" id="A0A645BLG9"/>
<evidence type="ECO:0000313" key="1">
    <source>
        <dbReference type="EMBL" id="MPM66175.1"/>
    </source>
</evidence>